<keyword evidence="3" id="KW-1133">Transmembrane helix</keyword>
<keyword evidence="2" id="KW-0808">Transferase</keyword>
<dbReference type="Pfam" id="PF02458">
    <property type="entry name" value="Transferase"/>
    <property type="match status" value="1"/>
</dbReference>
<evidence type="ECO:0000256" key="2">
    <source>
        <dbReference type="ARBA" id="ARBA00022679"/>
    </source>
</evidence>
<evidence type="ECO:0000313" key="5">
    <source>
        <dbReference type="EMBL" id="KAJ9539918.1"/>
    </source>
</evidence>
<reference evidence="5" key="1">
    <citation type="submission" date="2023-03" db="EMBL/GenBank/DDBJ databases">
        <title>Chromosome-scale reference genome and RAD-based genetic map of yellow starthistle (Centaurea solstitialis) reveal putative structural variation and QTLs associated with invader traits.</title>
        <authorList>
            <person name="Reatini B."/>
            <person name="Cang F.A."/>
            <person name="Jiang Q."/>
            <person name="Mckibben M.T.W."/>
            <person name="Barker M.S."/>
            <person name="Rieseberg L.H."/>
            <person name="Dlugosch K.M."/>
        </authorList>
    </citation>
    <scope>NUCLEOTIDE SEQUENCE</scope>
    <source>
        <strain evidence="5">CAN-66</strain>
        <tissue evidence="5">Leaf</tissue>
    </source>
</reference>
<dbReference type="SUPFAM" id="SSF82153">
    <property type="entry name" value="FAS1 domain"/>
    <property type="match status" value="1"/>
</dbReference>
<keyword evidence="6" id="KW-1185">Reference proteome</keyword>
<dbReference type="SUPFAM" id="SSF52777">
    <property type="entry name" value="CoA-dependent acyltransferases"/>
    <property type="match status" value="1"/>
</dbReference>
<evidence type="ECO:0000259" key="4">
    <source>
        <dbReference type="PROSITE" id="PS50213"/>
    </source>
</evidence>
<protein>
    <recommendedName>
        <fullName evidence="4">FAS1 domain-containing protein</fullName>
    </recommendedName>
</protein>
<dbReference type="Pfam" id="PF02469">
    <property type="entry name" value="Fasciclin"/>
    <property type="match status" value="1"/>
</dbReference>
<dbReference type="AlphaFoldDB" id="A0AA38SWX8"/>
<gene>
    <name evidence="5" type="ORF">OSB04_026424</name>
</gene>
<dbReference type="Proteomes" id="UP001172457">
    <property type="component" value="Chromosome 7"/>
</dbReference>
<name>A0AA38SWX8_9ASTR</name>
<dbReference type="Gene3D" id="3.30.559.10">
    <property type="entry name" value="Chloramphenicol acetyltransferase-like domain"/>
    <property type="match status" value="2"/>
</dbReference>
<proteinExistence type="inferred from homology"/>
<evidence type="ECO:0000256" key="3">
    <source>
        <dbReference type="SAM" id="Phobius"/>
    </source>
</evidence>
<evidence type="ECO:0000313" key="6">
    <source>
        <dbReference type="Proteomes" id="UP001172457"/>
    </source>
</evidence>
<sequence>MPCESIMDHPATQIISKSTVFPATKSALSDLKLSVSDLPMLSCHYIQKGNLFPQPPIPISDLIPLLEDGLSQALTHFPPLAGRLTTDSNGYIYITCNDAGAHFVHANATHLTIDDILSPTHVPDSVKSFFALDRTVSHDGHFNPLLAVQVTELNDGVFVGFSVNHAVVDGTSLWNFINTFAEGRRIRSRKTGFRPGIGVDLAGDFESSRRRFQVTFDEHAPLCERVFSFNRESILKLKEKTNNKKKFGCYNNGINGEVNAVEVMGKQSNDPINEKVTALIGNWIRNAVVSKPEISSFQSLCALLWRGVTRARKFPASKTTTFRMAVNCRHRLEPKLEPMYFGNAIQSIPTYATAGDVLSHDLRWCAEQLNKNVLSHDDTMVRRAVENWEKDPRCFPLGNFDGAMLTMGSSPRFPMFDNDFGWGRPVAVRSGGRISSMGRYRRFRGGMAAGVWIWRCCFRRKQWRNWKWTMSSCSTFRGNMKRVRSSRSPIVFLVVFVSISCLLVLILSVLRLPDASSSSNDAAIEHKKIKKVAKNSDRIGKFGEMMTEMLPQDLSFTIFMPSETAFERDLRLWVNESLVGEKANDTYAILSRVLGFTVVPWKILSESVPYGEEINCDSLSGLELDISKDRNEMLIVNRVRSKRVDLRKGEMVIHVMDGVIMEADFEQSVRPDDDDDDKD</sequence>
<keyword evidence="3" id="KW-0812">Transmembrane</keyword>
<dbReference type="InterPro" id="IPR023213">
    <property type="entry name" value="CAT-like_dom_sf"/>
</dbReference>
<dbReference type="InterPro" id="IPR036378">
    <property type="entry name" value="FAS1_dom_sf"/>
</dbReference>
<feature type="domain" description="FAS1" evidence="4">
    <location>
        <begin position="526"/>
        <end position="660"/>
    </location>
</feature>
<accession>A0AA38SWX8</accession>
<dbReference type="PANTHER" id="PTHR31896:SF64">
    <property type="entry name" value="TRICHOTHECENE 3-O-ACETYLTRANSFERASE"/>
    <property type="match status" value="1"/>
</dbReference>
<dbReference type="PROSITE" id="PS50213">
    <property type="entry name" value="FAS1"/>
    <property type="match status" value="1"/>
</dbReference>
<dbReference type="Gene3D" id="2.30.180.10">
    <property type="entry name" value="FAS1 domain"/>
    <property type="match status" value="1"/>
</dbReference>
<organism evidence="5 6">
    <name type="scientific">Centaurea solstitialis</name>
    <name type="common">yellow star-thistle</name>
    <dbReference type="NCBI Taxonomy" id="347529"/>
    <lineage>
        <taxon>Eukaryota</taxon>
        <taxon>Viridiplantae</taxon>
        <taxon>Streptophyta</taxon>
        <taxon>Embryophyta</taxon>
        <taxon>Tracheophyta</taxon>
        <taxon>Spermatophyta</taxon>
        <taxon>Magnoliopsida</taxon>
        <taxon>eudicotyledons</taxon>
        <taxon>Gunneridae</taxon>
        <taxon>Pentapetalae</taxon>
        <taxon>asterids</taxon>
        <taxon>campanulids</taxon>
        <taxon>Asterales</taxon>
        <taxon>Asteraceae</taxon>
        <taxon>Carduoideae</taxon>
        <taxon>Cardueae</taxon>
        <taxon>Centaureinae</taxon>
        <taxon>Centaurea</taxon>
    </lineage>
</organism>
<dbReference type="GO" id="GO:0016740">
    <property type="term" value="F:transferase activity"/>
    <property type="evidence" value="ECO:0007669"/>
    <property type="project" value="UniProtKB-KW"/>
</dbReference>
<keyword evidence="3" id="KW-0472">Membrane</keyword>
<dbReference type="InterPro" id="IPR000782">
    <property type="entry name" value="FAS1_domain"/>
</dbReference>
<dbReference type="EMBL" id="JARYMX010000007">
    <property type="protein sequence ID" value="KAJ9539918.1"/>
    <property type="molecule type" value="Genomic_DNA"/>
</dbReference>
<comment type="similarity">
    <text evidence="1">Belongs to the fasciclin-like AGP family.</text>
</comment>
<dbReference type="PANTHER" id="PTHR31896">
    <property type="entry name" value="FAMILY REGULATORY PROTEIN, PUTATIVE (AFU_ORTHOLOGUE AFUA_3G14730)-RELATED"/>
    <property type="match status" value="1"/>
</dbReference>
<comment type="caution">
    <text evidence="5">The sequence shown here is derived from an EMBL/GenBank/DDBJ whole genome shotgun (WGS) entry which is preliminary data.</text>
</comment>
<feature type="transmembrane region" description="Helical" evidence="3">
    <location>
        <begin position="490"/>
        <end position="510"/>
    </location>
</feature>
<evidence type="ECO:0000256" key="1">
    <source>
        <dbReference type="ARBA" id="ARBA00007843"/>
    </source>
</evidence>
<dbReference type="InterPro" id="IPR051283">
    <property type="entry name" value="Sec_Metabolite_Acyltrans"/>
</dbReference>